<accession>A0A1Y0HII7</accession>
<evidence type="ECO:0000313" key="4">
    <source>
        <dbReference type="EMBL" id="ARU47858.1"/>
    </source>
</evidence>
<dbReference type="InterPro" id="IPR043128">
    <property type="entry name" value="Rev_trsase/Diguanyl_cyclase"/>
</dbReference>
<dbReference type="Pfam" id="PF00990">
    <property type="entry name" value="GGDEF"/>
    <property type="match status" value="1"/>
</dbReference>
<dbReference type="AlphaFoldDB" id="A0A1Y0HII7"/>
<dbReference type="GO" id="GO:0006355">
    <property type="term" value="P:regulation of DNA-templated transcription"/>
    <property type="evidence" value="ECO:0007669"/>
    <property type="project" value="InterPro"/>
</dbReference>
<evidence type="ECO:0000313" key="5">
    <source>
        <dbReference type="Proteomes" id="UP000196005"/>
    </source>
</evidence>
<dbReference type="GO" id="GO:0003824">
    <property type="term" value="F:catalytic activity"/>
    <property type="evidence" value="ECO:0007669"/>
    <property type="project" value="UniProtKB-ARBA"/>
</dbReference>
<dbReference type="EMBL" id="CP021416">
    <property type="protein sequence ID" value="ARU47858.1"/>
    <property type="molecule type" value="Genomic_DNA"/>
</dbReference>
<dbReference type="Pfam" id="PF13426">
    <property type="entry name" value="PAS_9"/>
    <property type="match status" value="2"/>
</dbReference>
<dbReference type="InterPro" id="IPR000014">
    <property type="entry name" value="PAS"/>
</dbReference>
<dbReference type="Gene3D" id="3.30.70.270">
    <property type="match status" value="1"/>
</dbReference>
<reference evidence="5" key="1">
    <citation type="submission" date="2017-05" db="EMBL/GenBank/DDBJ databases">
        <title>Dechlorination kinetics govern the competition between two new strains of the genus Sulfurospirillum.</title>
        <authorList>
            <person name="Buttet G.F."/>
            <person name="Murray A.M."/>
            <person name="Goris T."/>
            <person name="Burion M."/>
            <person name="Lin B."/>
            <person name="Rolle M."/>
            <person name="Maillard J."/>
        </authorList>
    </citation>
    <scope>NUCLEOTIDE SEQUENCE [LARGE SCALE GENOMIC DNA]</scope>
    <source>
        <strain evidence="5">SL2-1</strain>
    </source>
</reference>
<gene>
    <name evidence="4" type="ORF">Sdiek1_0689</name>
</gene>
<dbReference type="SMART" id="SM00091">
    <property type="entry name" value="PAS"/>
    <property type="match status" value="3"/>
</dbReference>
<name>A0A1Y0HII7_9BACT</name>
<organism evidence="4 5">
    <name type="scientific">Sulfurospirillum diekertiae</name>
    <dbReference type="NCBI Taxonomy" id="1854492"/>
    <lineage>
        <taxon>Bacteria</taxon>
        <taxon>Pseudomonadati</taxon>
        <taxon>Campylobacterota</taxon>
        <taxon>Epsilonproteobacteria</taxon>
        <taxon>Campylobacterales</taxon>
        <taxon>Sulfurospirillaceae</taxon>
        <taxon>Sulfurospirillum</taxon>
    </lineage>
</organism>
<dbReference type="InterPro" id="IPR001610">
    <property type="entry name" value="PAC"/>
</dbReference>
<feature type="domain" description="PAS" evidence="1">
    <location>
        <begin position="147"/>
        <end position="217"/>
    </location>
</feature>
<evidence type="ECO:0000259" key="2">
    <source>
        <dbReference type="PROSITE" id="PS50113"/>
    </source>
</evidence>
<dbReference type="SUPFAM" id="SSF55781">
    <property type="entry name" value="GAF domain-like"/>
    <property type="match status" value="1"/>
</dbReference>
<dbReference type="PANTHER" id="PTHR44757">
    <property type="entry name" value="DIGUANYLATE CYCLASE DGCP"/>
    <property type="match status" value="1"/>
</dbReference>
<dbReference type="CDD" id="cd00130">
    <property type="entry name" value="PAS"/>
    <property type="match status" value="3"/>
</dbReference>
<feature type="domain" description="PAS" evidence="1">
    <location>
        <begin position="438"/>
        <end position="484"/>
    </location>
</feature>
<protein>
    <submittedName>
        <fullName evidence="4">Signaling protein</fullName>
    </submittedName>
</protein>
<dbReference type="NCBIfam" id="TIGR00254">
    <property type="entry name" value="GGDEF"/>
    <property type="match status" value="1"/>
</dbReference>
<feature type="domain" description="GGDEF" evidence="3">
    <location>
        <begin position="595"/>
        <end position="728"/>
    </location>
</feature>
<dbReference type="InterPro" id="IPR029016">
    <property type="entry name" value="GAF-like_dom_sf"/>
</dbReference>
<dbReference type="PROSITE" id="PS50887">
    <property type="entry name" value="GGDEF"/>
    <property type="match status" value="1"/>
</dbReference>
<dbReference type="Proteomes" id="UP000196005">
    <property type="component" value="Chromosome"/>
</dbReference>
<dbReference type="InterPro" id="IPR013767">
    <property type="entry name" value="PAS_fold"/>
</dbReference>
<evidence type="ECO:0000259" key="1">
    <source>
        <dbReference type="PROSITE" id="PS50112"/>
    </source>
</evidence>
<evidence type="ECO:0000259" key="3">
    <source>
        <dbReference type="PROSITE" id="PS50887"/>
    </source>
</evidence>
<dbReference type="SUPFAM" id="SSF55785">
    <property type="entry name" value="PYP-like sensor domain (PAS domain)"/>
    <property type="match status" value="3"/>
</dbReference>
<dbReference type="PROSITE" id="PS50113">
    <property type="entry name" value="PAC"/>
    <property type="match status" value="2"/>
</dbReference>
<dbReference type="SMART" id="SM00086">
    <property type="entry name" value="PAC"/>
    <property type="match status" value="3"/>
</dbReference>
<feature type="domain" description="PAC" evidence="2">
    <location>
        <begin position="221"/>
        <end position="273"/>
    </location>
</feature>
<sequence length="732" mass="83376">MSLFSTFFDTLFLSDNTYNALYRFFDDSSSVMLLIDPHSGEIINANKAAAQFYGYPLDHLVGMSVASFNTLPPNEVHQERQRALMEERNYFTFQHKLANNEIKDVEVYSTPITLGKKRVLFSIIHDITMRKETEKQLDAVNENLAKQEILFKQIMDTSSVAIFLVNLEGYIIHANRRMAEMFLYPLEELIGKEYVELIHPSEKEIGRTKMLSLLGSSISSVDLERIYCRKDGTSFWGNLAGKRFYDDKGRELGLVGVLADIDERKYIQECEQHHKQILQMMVNTSPLSTILHVMIGGIESIHHHRIGCSILLFDETITKLTLGATSKELQDLSMALIKTSHNNTPFLNHLMQLQSEPILLSDIKNQHWCADEAFQCFLSDATQTCWINPIFSALKKPLGLLIICSLQQQNLTPREIKLVEDEVQFIALAIDKSTSDSKVQLAANVFTHAKEGIIITDPQGTIIEANEAFIRNSGFEASEIIGHNPRILKSGRHENSFYTQMWHSIFTKGNWQGEIWNRRKDGSLTAEMLNISAVKDSEGEVQHFVALFTDISTIKEHEKALEHLAQHDVLTSLPNRILFWDRLHQAIAEAQRYHTYFAVVYIDLDGFKEVNDTYGHSIGDELLIIVAERITKLLRQNETIARLGGDEFVALLTHLKEPQECETILVRILEKIQEVIVVNGIDLYISASLGVSFYPCDTLDADELILQADKAMYSAKQLGKNNYKFFNETKTD</sequence>
<dbReference type="SUPFAM" id="SSF55073">
    <property type="entry name" value="Nucleotide cyclase"/>
    <property type="match status" value="1"/>
</dbReference>
<dbReference type="KEGG" id="suls:Sdiek1_0689"/>
<dbReference type="PANTHER" id="PTHR44757:SF2">
    <property type="entry name" value="BIOFILM ARCHITECTURE MAINTENANCE PROTEIN MBAA"/>
    <property type="match status" value="1"/>
</dbReference>
<dbReference type="InterPro" id="IPR029787">
    <property type="entry name" value="Nucleotide_cyclase"/>
</dbReference>
<dbReference type="SMART" id="SM00267">
    <property type="entry name" value="GGDEF"/>
    <property type="match status" value="1"/>
</dbReference>
<dbReference type="InterPro" id="IPR000700">
    <property type="entry name" value="PAS-assoc_C"/>
</dbReference>
<dbReference type="Gene3D" id="3.30.450.20">
    <property type="entry name" value="PAS domain"/>
    <property type="match status" value="3"/>
</dbReference>
<feature type="domain" description="PAS" evidence="1">
    <location>
        <begin position="17"/>
        <end position="75"/>
    </location>
</feature>
<dbReference type="RefSeq" id="WP_161491976.1">
    <property type="nucleotide sequence ID" value="NZ_CP021416.1"/>
</dbReference>
<keyword evidence="5" id="KW-1185">Reference proteome</keyword>
<dbReference type="Pfam" id="PF00989">
    <property type="entry name" value="PAS"/>
    <property type="match status" value="1"/>
</dbReference>
<dbReference type="InterPro" id="IPR052155">
    <property type="entry name" value="Biofilm_reg_signaling"/>
</dbReference>
<dbReference type="CDD" id="cd01949">
    <property type="entry name" value="GGDEF"/>
    <property type="match status" value="1"/>
</dbReference>
<dbReference type="InterPro" id="IPR000160">
    <property type="entry name" value="GGDEF_dom"/>
</dbReference>
<dbReference type="PROSITE" id="PS50112">
    <property type="entry name" value="PAS"/>
    <property type="match status" value="3"/>
</dbReference>
<dbReference type="NCBIfam" id="TIGR00229">
    <property type="entry name" value="sensory_box"/>
    <property type="match status" value="3"/>
</dbReference>
<dbReference type="FunFam" id="3.30.70.270:FF:000001">
    <property type="entry name" value="Diguanylate cyclase domain protein"/>
    <property type="match status" value="1"/>
</dbReference>
<dbReference type="Gene3D" id="3.30.450.40">
    <property type="match status" value="1"/>
</dbReference>
<dbReference type="InterPro" id="IPR035965">
    <property type="entry name" value="PAS-like_dom_sf"/>
</dbReference>
<feature type="domain" description="PAC" evidence="2">
    <location>
        <begin position="511"/>
        <end position="563"/>
    </location>
</feature>
<proteinExistence type="predicted"/>